<feature type="domain" description="DhaL" evidence="16">
    <location>
        <begin position="387"/>
        <end position="590"/>
    </location>
</feature>
<keyword evidence="19" id="KW-1185">Reference proteome</keyword>
<keyword evidence="7" id="KW-0418">Kinase</keyword>
<dbReference type="InterPro" id="IPR012734">
    <property type="entry name" value="DhaK_ATP"/>
</dbReference>
<evidence type="ECO:0000256" key="13">
    <source>
        <dbReference type="ARBA" id="ARBA00047974"/>
    </source>
</evidence>
<keyword evidence="8" id="KW-0067">ATP-binding</keyword>
<comment type="subunit">
    <text evidence="12">Homodimer. Interacts with IFIH1 (via the CARD domains), the interaction is inhibited by viral infection.</text>
</comment>
<evidence type="ECO:0000256" key="6">
    <source>
        <dbReference type="ARBA" id="ARBA00022741"/>
    </source>
</evidence>
<dbReference type="EC" id="2.7.1.28" evidence="2"/>
<dbReference type="SMART" id="SM01120">
    <property type="entry name" value="Dak2"/>
    <property type="match status" value="1"/>
</dbReference>
<organism evidence="18 19">
    <name type="scientific">Tegillarca granosa</name>
    <name type="common">Malaysian cockle</name>
    <name type="synonym">Anadara granosa</name>
    <dbReference type="NCBI Taxonomy" id="220873"/>
    <lineage>
        <taxon>Eukaryota</taxon>
        <taxon>Metazoa</taxon>
        <taxon>Spiralia</taxon>
        <taxon>Lophotrochozoa</taxon>
        <taxon>Mollusca</taxon>
        <taxon>Bivalvia</taxon>
        <taxon>Autobranchia</taxon>
        <taxon>Pteriomorphia</taxon>
        <taxon>Arcoida</taxon>
        <taxon>Arcoidea</taxon>
        <taxon>Arcidae</taxon>
        <taxon>Tegillarca</taxon>
    </lineage>
</organism>
<dbReference type="Gene3D" id="1.25.40.340">
    <property type="match status" value="1"/>
</dbReference>
<dbReference type="InterPro" id="IPR050861">
    <property type="entry name" value="Dihydroxyacetone_Kinase"/>
</dbReference>
<evidence type="ECO:0000256" key="12">
    <source>
        <dbReference type="ARBA" id="ARBA00046681"/>
    </source>
</evidence>
<dbReference type="Pfam" id="PF02734">
    <property type="entry name" value="Dak2"/>
    <property type="match status" value="1"/>
</dbReference>
<dbReference type="Gene3D" id="3.30.1180.20">
    <property type="entry name" value="Dihydroxyacetone kinase, domain 2"/>
    <property type="match status" value="1"/>
</dbReference>
<evidence type="ECO:0000256" key="3">
    <source>
        <dbReference type="ARBA" id="ARBA00012578"/>
    </source>
</evidence>
<dbReference type="NCBIfam" id="TIGR02361">
    <property type="entry name" value="dak_ATP"/>
    <property type="match status" value="1"/>
</dbReference>
<name>A0ABQ9ET18_TEGGR</name>
<dbReference type="PROSITE" id="PS51480">
    <property type="entry name" value="DHAL"/>
    <property type="match status" value="1"/>
</dbReference>
<comment type="caution">
    <text evidence="18">The sequence shown here is derived from an EMBL/GenBank/DDBJ whole genome shotgun (WGS) entry which is preliminary data.</text>
</comment>
<evidence type="ECO:0000256" key="8">
    <source>
        <dbReference type="ARBA" id="ARBA00022840"/>
    </source>
</evidence>
<dbReference type="EC" id="4.6.1.15" evidence="3"/>
<dbReference type="EMBL" id="JARBDR010000657">
    <property type="protein sequence ID" value="KAJ8308300.1"/>
    <property type="molecule type" value="Genomic_DNA"/>
</dbReference>
<evidence type="ECO:0000256" key="9">
    <source>
        <dbReference type="ARBA" id="ARBA00023285"/>
    </source>
</evidence>
<keyword evidence="6" id="KW-0547">Nucleotide-binding</keyword>
<dbReference type="Pfam" id="PF02733">
    <property type="entry name" value="Dak1"/>
    <property type="match status" value="1"/>
</dbReference>
<evidence type="ECO:0000256" key="1">
    <source>
        <dbReference type="ARBA" id="ARBA00012107"/>
    </source>
</evidence>
<feature type="domain" description="DhaK" evidence="17">
    <location>
        <begin position="15"/>
        <end position="345"/>
    </location>
</feature>
<reference evidence="18 19" key="1">
    <citation type="submission" date="2022-12" db="EMBL/GenBank/DDBJ databases">
        <title>Chromosome-level genome of Tegillarca granosa.</title>
        <authorList>
            <person name="Kim J."/>
        </authorList>
    </citation>
    <scope>NUCLEOTIDE SEQUENCE [LARGE SCALE GENOMIC DNA]</scope>
    <source>
        <strain evidence="18">Teg-2019</strain>
        <tissue evidence="18">Adductor muscle</tissue>
    </source>
</reference>
<dbReference type="PROSITE" id="PS51481">
    <property type="entry name" value="DHAK"/>
    <property type="match status" value="1"/>
</dbReference>
<dbReference type="InterPro" id="IPR004007">
    <property type="entry name" value="DhaL_dom"/>
</dbReference>
<comment type="catalytic activity">
    <reaction evidence="13">
        <text>D-glyceraldehyde + ATP = D-glyceraldehyde 3-phosphate + ADP + H(+)</text>
        <dbReference type="Rhea" id="RHEA:13941"/>
        <dbReference type="ChEBI" id="CHEBI:15378"/>
        <dbReference type="ChEBI" id="CHEBI:17378"/>
        <dbReference type="ChEBI" id="CHEBI:30616"/>
        <dbReference type="ChEBI" id="CHEBI:59776"/>
        <dbReference type="ChEBI" id="CHEBI:456216"/>
        <dbReference type="EC" id="2.7.1.28"/>
    </reaction>
</comment>
<dbReference type="Gene3D" id="3.40.50.10440">
    <property type="entry name" value="Dihydroxyacetone kinase, domain 1"/>
    <property type="match status" value="1"/>
</dbReference>
<dbReference type="Proteomes" id="UP001217089">
    <property type="component" value="Unassembled WGS sequence"/>
</dbReference>
<gene>
    <name evidence="18" type="ORF">KUTeg_013174</name>
</gene>
<comment type="catalytic activity">
    <reaction evidence="15">
        <text>dihydroxyacetone + ATP = dihydroxyacetone phosphate + ADP + H(+)</text>
        <dbReference type="Rhea" id="RHEA:15773"/>
        <dbReference type="ChEBI" id="CHEBI:15378"/>
        <dbReference type="ChEBI" id="CHEBI:16016"/>
        <dbReference type="ChEBI" id="CHEBI:30616"/>
        <dbReference type="ChEBI" id="CHEBI:57642"/>
        <dbReference type="ChEBI" id="CHEBI:456216"/>
        <dbReference type="EC" id="2.7.1.29"/>
    </reaction>
</comment>
<dbReference type="NCBIfam" id="NF011049">
    <property type="entry name" value="PRK14479.1"/>
    <property type="match status" value="1"/>
</dbReference>
<dbReference type="PANTHER" id="PTHR28629">
    <property type="entry name" value="TRIOKINASE/FMN CYCLASE"/>
    <property type="match status" value="1"/>
</dbReference>
<dbReference type="PANTHER" id="PTHR28629:SF4">
    <property type="entry name" value="TRIOKINASE_FMN CYCLASE"/>
    <property type="match status" value="1"/>
</dbReference>
<dbReference type="SUPFAM" id="SSF82549">
    <property type="entry name" value="DAK1/DegV-like"/>
    <property type="match status" value="1"/>
</dbReference>
<evidence type="ECO:0000256" key="14">
    <source>
        <dbReference type="ARBA" id="ARBA00048526"/>
    </source>
</evidence>
<dbReference type="InterPro" id="IPR036117">
    <property type="entry name" value="DhaL_dom_sf"/>
</dbReference>
<evidence type="ECO:0000256" key="7">
    <source>
        <dbReference type="ARBA" id="ARBA00022777"/>
    </source>
</evidence>
<evidence type="ECO:0000313" key="19">
    <source>
        <dbReference type="Proteomes" id="UP001217089"/>
    </source>
</evidence>
<evidence type="ECO:0000256" key="2">
    <source>
        <dbReference type="ARBA" id="ARBA00012110"/>
    </source>
</evidence>
<comment type="function">
    <text evidence="11">Catalyzes both the phosphorylation of dihydroxyacetone and of glyceraldehyde, and the splitting of ribonucleoside diphosphate-X compounds among which FAD is the best substrate. Represses IFIH1-mediated cellular antiviral response.</text>
</comment>
<evidence type="ECO:0000259" key="17">
    <source>
        <dbReference type="PROSITE" id="PS51481"/>
    </source>
</evidence>
<dbReference type="EC" id="2.7.1.29" evidence="1"/>
<keyword evidence="5" id="KW-0808">Transferase</keyword>
<protein>
    <recommendedName>
        <fullName evidence="4">Triokinase/FMN cyclase</fullName>
        <ecNumber evidence="2">2.7.1.28</ecNumber>
        <ecNumber evidence="1">2.7.1.29</ecNumber>
        <ecNumber evidence="3">4.6.1.15</ecNumber>
    </recommendedName>
    <alternativeName>
        <fullName evidence="10">Bifunctional ATP-dependent dihydroxyacetone kinase/FAD-AMP lyase (cyclizing)</fullName>
    </alternativeName>
</protein>
<evidence type="ECO:0000256" key="5">
    <source>
        <dbReference type="ARBA" id="ARBA00022679"/>
    </source>
</evidence>
<evidence type="ECO:0000259" key="16">
    <source>
        <dbReference type="PROSITE" id="PS51480"/>
    </source>
</evidence>
<accession>A0ABQ9ET18</accession>
<keyword evidence="9" id="KW-0170">Cobalt</keyword>
<evidence type="ECO:0000313" key="18">
    <source>
        <dbReference type="EMBL" id="KAJ8308300.1"/>
    </source>
</evidence>
<dbReference type="SUPFAM" id="SSF101473">
    <property type="entry name" value="DhaL-like"/>
    <property type="match status" value="1"/>
</dbReference>
<comment type="catalytic activity">
    <reaction evidence="14">
        <text>FAD = riboflavin cyclic-4',5'-phosphate + AMP + H(+)</text>
        <dbReference type="Rhea" id="RHEA:13729"/>
        <dbReference type="ChEBI" id="CHEBI:15378"/>
        <dbReference type="ChEBI" id="CHEBI:57692"/>
        <dbReference type="ChEBI" id="CHEBI:76202"/>
        <dbReference type="ChEBI" id="CHEBI:456215"/>
        <dbReference type="EC" id="4.6.1.15"/>
    </reaction>
</comment>
<sequence>MNLKMATVCKKLINSVSQCVDDNLEGLVAVNPGLCLLEGHRVVVRTDVADVIKSGKVTIVCGGGSGHEPAHAGYVGPGMLTAAVAGSVFASPPPRSILAAIRAISDGSSAGVLVIIKNYTGDRVNFGLAVERAKAEGIKVDMVVVGEDCALTSSDKTAGRRGLCGTVIMHKICGALAEEGRPLEEIVEIARKATTRMGTIGLCLAPCSLPGSGPSFQLGIDEMELGLGVHGEAGIKRLKVVSAKETIQIMIDHMTNPKNSTHLDLKSGDRVACMINNLGGSSVLEMNIIAKEAISLLESRGVIVERAYCGTFVTSLEMAGASITLLHLDDTLRKCLDATTLAVAWPQPLLPAGVKLRQNPSKMKAKEVVETKTDKEIKDVLSPAERNKLYDILKKATESIVAAKTELNELDKESGDGDTGNTLSRGAQAILDQLGSRESPGLPVGNPSAVAACLDSIAENVMGGSSGGFYSLLFSSASSVLQQSLSPQVWCDALKLGIQTIMRYGGAEPGDRTMLDSLNAAHTTLASELSMKTDPVQAFRLAVQAADKTAQSTATMAARAGRASYVSKDHLKQADPGAIAVSIWMKAALMALES</sequence>
<dbReference type="InterPro" id="IPR004006">
    <property type="entry name" value="DhaK_dom"/>
</dbReference>
<evidence type="ECO:0000256" key="10">
    <source>
        <dbReference type="ARBA" id="ARBA00032426"/>
    </source>
</evidence>
<evidence type="ECO:0000256" key="11">
    <source>
        <dbReference type="ARBA" id="ARBA00045490"/>
    </source>
</evidence>
<proteinExistence type="predicted"/>
<evidence type="ECO:0000256" key="15">
    <source>
        <dbReference type="ARBA" id="ARBA00048898"/>
    </source>
</evidence>
<evidence type="ECO:0000256" key="4">
    <source>
        <dbReference type="ARBA" id="ARBA00018932"/>
    </source>
</evidence>